<comment type="caution">
    <text evidence="2">The sequence shown here is derived from an EMBL/GenBank/DDBJ whole genome shotgun (WGS) entry which is preliminary data.</text>
</comment>
<sequence>MEQEGGAVADGTEMVGAETGLGAAEMGQEGVAKAEAALLETASIVKAVGWTSAVGWKASLIQGAPCSPRKQRDGA</sequence>
<keyword evidence="3" id="KW-1185">Reference proteome</keyword>
<protein>
    <submittedName>
        <fullName evidence="2">Uncharacterized protein</fullName>
    </submittedName>
</protein>
<accession>A0AB34JP10</accession>
<evidence type="ECO:0000313" key="2">
    <source>
        <dbReference type="EMBL" id="KAL1523017.1"/>
    </source>
</evidence>
<dbReference type="EMBL" id="JBGBPQ010000006">
    <property type="protein sequence ID" value="KAL1523017.1"/>
    <property type="molecule type" value="Genomic_DNA"/>
</dbReference>
<feature type="region of interest" description="Disordered" evidence="1">
    <location>
        <begin position="1"/>
        <end position="21"/>
    </location>
</feature>
<gene>
    <name evidence="2" type="ORF">AB1Y20_017979</name>
</gene>
<organism evidence="2 3">
    <name type="scientific">Prymnesium parvum</name>
    <name type="common">Toxic golden alga</name>
    <dbReference type="NCBI Taxonomy" id="97485"/>
    <lineage>
        <taxon>Eukaryota</taxon>
        <taxon>Haptista</taxon>
        <taxon>Haptophyta</taxon>
        <taxon>Prymnesiophyceae</taxon>
        <taxon>Prymnesiales</taxon>
        <taxon>Prymnesiaceae</taxon>
        <taxon>Prymnesium</taxon>
    </lineage>
</organism>
<evidence type="ECO:0000256" key="1">
    <source>
        <dbReference type="SAM" id="MobiDB-lite"/>
    </source>
</evidence>
<dbReference type="Proteomes" id="UP001515480">
    <property type="component" value="Unassembled WGS sequence"/>
</dbReference>
<reference evidence="2 3" key="1">
    <citation type="journal article" date="2024" name="Science">
        <title>Giant polyketide synthase enzymes in the biosynthesis of giant marine polyether toxins.</title>
        <authorList>
            <person name="Fallon T.R."/>
            <person name="Shende V.V."/>
            <person name="Wierzbicki I.H."/>
            <person name="Pendleton A.L."/>
            <person name="Watervoot N.F."/>
            <person name="Auber R.P."/>
            <person name="Gonzalez D.J."/>
            <person name="Wisecaver J.H."/>
            <person name="Moore B.S."/>
        </authorList>
    </citation>
    <scope>NUCLEOTIDE SEQUENCE [LARGE SCALE GENOMIC DNA]</scope>
    <source>
        <strain evidence="2 3">12B1</strain>
    </source>
</reference>
<evidence type="ECO:0000313" key="3">
    <source>
        <dbReference type="Proteomes" id="UP001515480"/>
    </source>
</evidence>
<proteinExistence type="predicted"/>
<name>A0AB34JP10_PRYPA</name>
<dbReference type="AlphaFoldDB" id="A0AB34JP10"/>